<dbReference type="Gene3D" id="3.20.20.370">
    <property type="entry name" value="Glycoside hydrolase/deacetylase"/>
    <property type="match status" value="1"/>
</dbReference>
<evidence type="ECO:0000256" key="2">
    <source>
        <dbReference type="ARBA" id="ARBA00022801"/>
    </source>
</evidence>
<protein>
    <submittedName>
        <fullName evidence="4">Polysaccharide deacetylase family protein</fullName>
        <ecNumber evidence="4">3.-.-.-</ecNumber>
    </submittedName>
</protein>
<dbReference type="PANTHER" id="PTHR10587:SF133">
    <property type="entry name" value="CHITIN DEACETYLASE 1-RELATED"/>
    <property type="match status" value="1"/>
</dbReference>
<keyword evidence="5" id="KW-1185">Reference proteome</keyword>
<dbReference type="RefSeq" id="WP_341698864.1">
    <property type="nucleotide sequence ID" value="NZ_JBBYHU010000001.1"/>
</dbReference>
<evidence type="ECO:0000313" key="4">
    <source>
        <dbReference type="EMBL" id="MEL1239580.1"/>
    </source>
</evidence>
<dbReference type="InterPro" id="IPR011330">
    <property type="entry name" value="Glyco_hydro/deAcase_b/a-brl"/>
</dbReference>
<dbReference type="SUPFAM" id="SSF88713">
    <property type="entry name" value="Glycoside hydrolase/deacetylase"/>
    <property type="match status" value="1"/>
</dbReference>
<dbReference type="EC" id="3.-.-.-" evidence="4"/>
<organism evidence="4 5">
    <name type="scientific">Flavobacterium flavipallidum</name>
    <dbReference type="NCBI Taxonomy" id="3139140"/>
    <lineage>
        <taxon>Bacteria</taxon>
        <taxon>Pseudomonadati</taxon>
        <taxon>Bacteroidota</taxon>
        <taxon>Flavobacteriia</taxon>
        <taxon>Flavobacteriales</taxon>
        <taxon>Flavobacteriaceae</taxon>
        <taxon>Flavobacterium</taxon>
    </lineage>
</organism>
<proteinExistence type="predicted"/>
<name>A0ABU9HHK3_9FLAO</name>
<gene>
    <name evidence="4" type="ORF">AAEO59_00815</name>
</gene>
<dbReference type="InterPro" id="IPR050248">
    <property type="entry name" value="Polysacc_deacetylase_ArnD"/>
</dbReference>
<comment type="caution">
    <text evidence="4">The sequence shown here is derived from an EMBL/GenBank/DDBJ whole genome shotgun (WGS) entry which is preliminary data.</text>
</comment>
<dbReference type="InterPro" id="IPR002509">
    <property type="entry name" value="NODB_dom"/>
</dbReference>
<reference evidence="4 5" key="1">
    <citation type="submission" date="2024-04" db="EMBL/GenBank/DDBJ databases">
        <title>Flavobacterium sp. DGU99 16S ribosomal RNA gene Genome sequencing and assembly.</title>
        <authorList>
            <person name="Park S."/>
        </authorList>
    </citation>
    <scope>NUCLEOTIDE SEQUENCE [LARGE SCALE GENOMIC DNA]</scope>
    <source>
        <strain evidence="4 5">DGU99</strain>
    </source>
</reference>
<evidence type="ECO:0000313" key="5">
    <source>
        <dbReference type="Proteomes" id="UP001398556"/>
    </source>
</evidence>
<dbReference type="PROSITE" id="PS51677">
    <property type="entry name" value="NODB"/>
    <property type="match status" value="1"/>
</dbReference>
<sequence length="217" mass="25233">MKPYWIKTHPTIKFLFPKLIWDIPNKEKKVYLTFDDGPTPEITEWVLTELEKYNAKATFFCIGKNITEHPEIFNKIIKNGHAIGNHTNNHLNGWKTTTKEFLENIEACETAISNLKSQFSILQSKIFRPPYGKIKPDQAKKLRHLGYKIIMWDVLSADFDTNITKEECLANVINNTQSGSIIVFHDSEKAFKNLEYTLPQVLQHLAQNNYSFEAIRF</sequence>
<dbReference type="PANTHER" id="PTHR10587">
    <property type="entry name" value="GLYCOSYL TRANSFERASE-RELATED"/>
    <property type="match status" value="1"/>
</dbReference>
<keyword evidence="1" id="KW-0479">Metal-binding</keyword>
<dbReference type="GO" id="GO:0016787">
    <property type="term" value="F:hydrolase activity"/>
    <property type="evidence" value="ECO:0007669"/>
    <property type="project" value="UniProtKB-KW"/>
</dbReference>
<dbReference type="Pfam" id="PF01522">
    <property type="entry name" value="Polysacc_deac_1"/>
    <property type="match status" value="1"/>
</dbReference>
<accession>A0ABU9HHK3</accession>
<keyword evidence="2 4" id="KW-0378">Hydrolase</keyword>
<evidence type="ECO:0000256" key="1">
    <source>
        <dbReference type="ARBA" id="ARBA00022723"/>
    </source>
</evidence>
<dbReference type="Proteomes" id="UP001398556">
    <property type="component" value="Unassembled WGS sequence"/>
</dbReference>
<evidence type="ECO:0000259" key="3">
    <source>
        <dbReference type="PROSITE" id="PS51677"/>
    </source>
</evidence>
<dbReference type="CDD" id="cd10917">
    <property type="entry name" value="CE4_NodB_like_6s_7s"/>
    <property type="match status" value="1"/>
</dbReference>
<dbReference type="EMBL" id="JBBYHU010000001">
    <property type="protein sequence ID" value="MEL1239580.1"/>
    <property type="molecule type" value="Genomic_DNA"/>
</dbReference>
<feature type="domain" description="NodB homology" evidence="3">
    <location>
        <begin position="28"/>
        <end position="213"/>
    </location>
</feature>